<gene>
    <name evidence="5" type="ORF">NKI27_11220</name>
</gene>
<evidence type="ECO:0000259" key="4">
    <source>
        <dbReference type="PROSITE" id="PS51007"/>
    </source>
</evidence>
<protein>
    <submittedName>
        <fullName evidence="5">DUF3365 domain-containing protein</fullName>
    </submittedName>
</protein>
<name>A0ABY6MXV3_9ALTE</name>
<sequence>MSQTVNADDDLQSLTQQSKVAIKQLGSALKHTLTSTMKAKGPSAALEVCNIEAPIITTSVSTDQDIDVRRTSLKPRNSSNAPDSWERQILASFEQQKNEGVDMSMLEHGAITVIDGEKIFRFMKAIPTQAGCLACHGGTVKPDLKEKISALYPNDTATGFKEGDIRGAFTVKIKL</sequence>
<reference evidence="5" key="1">
    <citation type="submission" date="2022-06" db="EMBL/GenBank/DDBJ databases">
        <title>Alkalimarinus sp. nov., isolated from gut of a Alitta virens.</title>
        <authorList>
            <person name="Yang A.I."/>
            <person name="Shin N.-R."/>
        </authorList>
    </citation>
    <scope>NUCLEOTIDE SEQUENCE</scope>
    <source>
        <strain evidence="5">A2M4</strain>
    </source>
</reference>
<feature type="domain" description="Cytochrome c" evidence="4">
    <location>
        <begin position="111"/>
        <end position="175"/>
    </location>
</feature>
<evidence type="ECO:0000256" key="2">
    <source>
        <dbReference type="ARBA" id="ARBA00023004"/>
    </source>
</evidence>
<keyword evidence="2 3" id="KW-0408">Iron</keyword>
<proteinExistence type="predicted"/>
<evidence type="ECO:0000256" key="3">
    <source>
        <dbReference type="PROSITE-ProRule" id="PRU00433"/>
    </source>
</evidence>
<evidence type="ECO:0000313" key="6">
    <source>
        <dbReference type="Proteomes" id="UP001163739"/>
    </source>
</evidence>
<organism evidence="5 6">
    <name type="scientific">Alkalimarinus alittae</name>
    <dbReference type="NCBI Taxonomy" id="2961619"/>
    <lineage>
        <taxon>Bacteria</taxon>
        <taxon>Pseudomonadati</taxon>
        <taxon>Pseudomonadota</taxon>
        <taxon>Gammaproteobacteria</taxon>
        <taxon>Alteromonadales</taxon>
        <taxon>Alteromonadaceae</taxon>
        <taxon>Alkalimarinus</taxon>
    </lineage>
</organism>
<evidence type="ECO:0000313" key="5">
    <source>
        <dbReference type="EMBL" id="UZE94656.1"/>
    </source>
</evidence>
<keyword evidence="3" id="KW-0349">Heme</keyword>
<dbReference type="PROSITE" id="PS51007">
    <property type="entry name" value="CYTC"/>
    <property type="match status" value="1"/>
</dbReference>
<keyword evidence="6" id="KW-1185">Reference proteome</keyword>
<dbReference type="InterPro" id="IPR021796">
    <property type="entry name" value="Tll0287-like_dom"/>
</dbReference>
<dbReference type="EMBL" id="CP100390">
    <property type="protein sequence ID" value="UZE94656.1"/>
    <property type="molecule type" value="Genomic_DNA"/>
</dbReference>
<accession>A0ABY6MXV3</accession>
<dbReference type="Pfam" id="PF11845">
    <property type="entry name" value="Tll0287-like"/>
    <property type="match status" value="1"/>
</dbReference>
<dbReference type="RefSeq" id="WP_265046149.1">
    <property type="nucleotide sequence ID" value="NZ_CP100390.1"/>
</dbReference>
<evidence type="ECO:0000256" key="1">
    <source>
        <dbReference type="ARBA" id="ARBA00022723"/>
    </source>
</evidence>
<dbReference type="Proteomes" id="UP001163739">
    <property type="component" value="Chromosome"/>
</dbReference>
<dbReference type="InterPro" id="IPR009056">
    <property type="entry name" value="Cyt_c-like_dom"/>
</dbReference>
<keyword evidence="1 3" id="KW-0479">Metal-binding</keyword>